<evidence type="ECO:0000256" key="1">
    <source>
        <dbReference type="SAM" id="MobiDB-lite"/>
    </source>
</evidence>
<feature type="region of interest" description="Disordered" evidence="1">
    <location>
        <begin position="1"/>
        <end position="22"/>
    </location>
</feature>
<dbReference type="RefSeq" id="WP_192781565.1">
    <property type="nucleotide sequence ID" value="NZ_BAAASY010000032.1"/>
</dbReference>
<organism evidence="2 3">
    <name type="scientific">Nonomuraea africana</name>
    <dbReference type="NCBI Taxonomy" id="46171"/>
    <lineage>
        <taxon>Bacteria</taxon>
        <taxon>Bacillati</taxon>
        <taxon>Actinomycetota</taxon>
        <taxon>Actinomycetes</taxon>
        <taxon>Streptosporangiales</taxon>
        <taxon>Streptosporangiaceae</taxon>
        <taxon>Nonomuraea</taxon>
    </lineage>
</organism>
<sequence>MESSPDLGEDRGALAHYSTGRLTTQQAETVAAWRERLQQDEPLPGLKHKGPTLRTFYNLDDRPPASCSDVIAAAVQRFLEQRPPDPLHVVRYHYQAVQAQKRAGQGHYSPAAPIHQQVSFYLTEQLTAVYEALRKSCESAMVALIAELEEQAAAEIPDHDPDTGEVRPPRLLAGLRAMTVRMRLAGRGLPDRPIRITGGVIARMAIDQAARRKVDNVLLDAVRYASDVHDQPHRARRDMHRLRR</sequence>
<accession>A0ABR9KX11</accession>
<evidence type="ECO:0000313" key="2">
    <source>
        <dbReference type="EMBL" id="MBE1566564.1"/>
    </source>
</evidence>
<dbReference type="EMBL" id="JADBEF010000002">
    <property type="protein sequence ID" value="MBE1566564.1"/>
    <property type="molecule type" value="Genomic_DNA"/>
</dbReference>
<gene>
    <name evidence="2" type="ORF">H4W81_009436</name>
</gene>
<dbReference type="Proteomes" id="UP000661607">
    <property type="component" value="Unassembled WGS sequence"/>
</dbReference>
<keyword evidence="3" id="KW-1185">Reference proteome</keyword>
<evidence type="ECO:0000313" key="3">
    <source>
        <dbReference type="Proteomes" id="UP000661607"/>
    </source>
</evidence>
<reference evidence="2 3" key="1">
    <citation type="submission" date="2020-10" db="EMBL/GenBank/DDBJ databases">
        <title>Sequencing the genomes of 1000 actinobacteria strains.</title>
        <authorList>
            <person name="Klenk H.-P."/>
        </authorList>
    </citation>
    <scope>NUCLEOTIDE SEQUENCE [LARGE SCALE GENOMIC DNA]</scope>
    <source>
        <strain evidence="2 3">DSM 43748</strain>
    </source>
</reference>
<comment type="caution">
    <text evidence="2">The sequence shown here is derived from an EMBL/GenBank/DDBJ whole genome shotgun (WGS) entry which is preliminary data.</text>
</comment>
<proteinExistence type="predicted"/>
<protein>
    <submittedName>
        <fullName evidence="2">Uncharacterized protein</fullName>
    </submittedName>
</protein>
<name>A0ABR9KX11_9ACTN</name>